<dbReference type="EMBL" id="JAWWNJ010000004">
    <property type="protein sequence ID" value="KAK7057613.1"/>
    <property type="molecule type" value="Genomic_DNA"/>
</dbReference>
<keyword evidence="1" id="KW-0472">Membrane</keyword>
<evidence type="ECO:0000256" key="1">
    <source>
        <dbReference type="SAM" id="Phobius"/>
    </source>
</evidence>
<comment type="caution">
    <text evidence="2">The sequence shown here is derived from an EMBL/GenBank/DDBJ whole genome shotgun (WGS) entry which is preliminary data.</text>
</comment>
<organism evidence="2 3">
    <name type="scientific">Favolaschia claudopus</name>
    <dbReference type="NCBI Taxonomy" id="2862362"/>
    <lineage>
        <taxon>Eukaryota</taxon>
        <taxon>Fungi</taxon>
        <taxon>Dikarya</taxon>
        <taxon>Basidiomycota</taxon>
        <taxon>Agaricomycotina</taxon>
        <taxon>Agaricomycetes</taxon>
        <taxon>Agaricomycetidae</taxon>
        <taxon>Agaricales</taxon>
        <taxon>Marasmiineae</taxon>
        <taxon>Mycenaceae</taxon>
        <taxon>Favolaschia</taxon>
    </lineage>
</organism>
<feature type="transmembrane region" description="Helical" evidence="1">
    <location>
        <begin position="169"/>
        <end position="190"/>
    </location>
</feature>
<dbReference type="AlphaFoldDB" id="A0AAW0DZG7"/>
<feature type="transmembrane region" description="Helical" evidence="1">
    <location>
        <begin position="62"/>
        <end position="83"/>
    </location>
</feature>
<gene>
    <name evidence="2" type="ORF">R3P38DRAFT_2842037</name>
</gene>
<feature type="transmembrane region" description="Helical" evidence="1">
    <location>
        <begin position="89"/>
        <end position="108"/>
    </location>
</feature>
<feature type="transmembrane region" description="Helical" evidence="1">
    <location>
        <begin position="128"/>
        <end position="149"/>
    </location>
</feature>
<keyword evidence="3" id="KW-1185">Reference proteome</keyword>
<keyword evidence="1" id="KW-1133">Transmembrane helix</keyword>
<dbReference type="Proteomes" id="UP001362999">
    <property type="component" value="Unassembled WGS sequence"/>
</dbReference>
<name>A0AAW0DZG7_9AGAR</name>
<accession>A0AAW0DZG7</accession>
<evidence type="ECO:0000313" key="3">
    <source>
        <dbReference type="Proteomes" id="UP001362999"/>
    </source>
</evidence>
<reference evidence="2 3" key="1">
    <citation type="journal article" date="2024" name="J Genomics">
        <title>Draft genome sequencing and assembly of Favolaschia claudopus CIRM-BRFM 2984 isolated from oak limbs.</title>
        <authorList>
            <person name="Navarro D."/>
            <person name="Drula E."/>
            <person name="Chaduli D."/>
            <person name="Cazenave R."/>
            <person name="Ahrendt S."/>
            <person name="Wang J."/>
            <person name="Lipzen A."/>
            <person name="Daum C."/>
            <person name="Barry K."/>
            <person name="Grigoriev I.V."/>
            <person name="Favel A."/>
            <person name="Rosso M.N."/>
            <person name="Martin F."/>
        </authorList>
    </citation>
    <scope>NUCLEOTIDE SEQUENCE [LARGE SCALE GENOMIC DNA]</scope>
    <source>
        <strain evidence="2 3">CIRM-BRFM 2984</strain>
    </source>
</reference>
<evidence type="ECO:0000313" key="2">
    <source>
        <dbReference type="EMBL" id="KAK7057613.1"/>
    </source>
</evidence>
<sequence length="203" mass="22434">MSTHGQLAGDLRPSNTAATYYSEIHHTLVDLSDRIYELEIRLNKGQVGYRTASKVKVTPWRLLNTFLVLGLGLYKSALAYLGQDTAPTALEWIVGVLWVVIAYWLSFLEDADLGPRGRFLFSEDVSGALLPGLLSCIGAWVIALVIRGFVEFVNLPSTPDSPLARIQHILQLSSGVLLYLAVCAFVFVCIKCHDTGGRMSHRR</sequence>
<proteinExistence type="predicted"/>
<keyword evidence="1" id="KW-0812">Transmembrane</keyword>
<protein>
    <submittedName>
        <fullName evidence="2">Uncharacterized protein</fullName>
    </submittedName>
</protein>